<dbReference type="Gene3D" id="3.30.70.1820">
    <property type="entry name" value="L1 transposable element, RRM domain"/>
    <property type="match status" value="1"/>
</dbReference>
<dbReference type="AlphaFoldDB" id="A0AAE1UAR6"/>
<evidence type="ECO:0000256" key="2">
    <source>
        <dbReference type="SAM" id="MobiDB-lite"/>
    </source>
</evidence>
<keyword evidence="1" id="KW-0175">Coiled coil</keyword>
<keyword evidence="5" id="KW-1185">Reference proteome</keyword>
<feature type="coiled-coil region" evidence="1">
    <location>
        <begin position="18"/>
        <end position="66"/>
    </location>
</feature>
<evidence type="ECO:0000313" key="3">
    <source>
        <dbReference type="EMBL" id="KAK4314046.1"/>
    </source>
</evidence>
<evidence type="ECO:0000313" key="4">
    <source>
        <dbReference type="EMBL" id="KAK4314918.1"/>
    </source>
</evidence>
<proteinExistence type="predicted"/>
<dbReference type="EMBL" id="JAWZYT010001245">
    <property type="protein sequence ID" value="KAK4314046.1"/>
    <property type="molecule type" value="Genomic_DNA"/>
</dbReference>
<name>A0AAE1UAR6_9EUCA</name>
<evidence type="ECO:0000313" key="5">
    <source>
        <dbReference type="Proteomes" id="UP001292094"/>
    </source>
</evidence>
<organism evidence="3 5">
    <name type="scientific">Petrolisthes manimaculis</name>
    <dbReference type="NCBI Taxonomy" id="1843537"/>
    <lineage>
        <taxon>Eukaryota</taxon>
        <taxon>Metazoa</taxon>
        <taxon>Ecdysozoa</taxon>
        <taxon>Arthropoda</taxon>
        <taxon>Crustacea</taxon>
        <taxon>Multicrustacea</taxon>
        <taxon>Malacostraca</taxon>
        <taxon>Eumalacostraca</taxon>
        <taxon>Eucarida</taxon>
        <taxon>Decapoda</taxon>
        <taxon>Pleocyemata</taxon>
        <taxon>Anomura</taxon>
        <taxon>Galatheoidea</taxon>
        <taxon>Porcellanidae</taxon>
        <taxon>Petrolisthes</taxon>
    </lineage>
</organism>
<dbReference type="Proteomes" id="UP001292094">
    <property type="component" value="Unassembled WGS sequence"/>
</dbReference>
<dbReference type="PANTHER" id="PTHR11505">
    <property type="entry name" value="L1 TRANSPOSABLE ELEMENT-RELATED"/>
    <property type="match status" value="1"/>
</dbReference>
<sequence>MDINAVKVLLEAQERTIRSAMELVIDQLKERIKIAEGTVSDLIKSVEFSQAEILDLKKDISELRNSDSDKQTVINDLQSRIVVLEQRQNYQEDYNRRNNLRITGLLEEKGNETWEQTLSSVAKIFKDKLELPPIDIIRAHRTGPSLSSRPRAVIVRLEKFNEREAVIRNAKKLKGTGIYINEDLCPASLEIKNKQLPLMKKAKEEGKIAFFRHTKLIIKERLGQEQSSMGLVAGSPVRGQDMGTSAVLRTRSSRAALGHRDHDVGIRSDEGDRAGILALAAELRASPAPAVQTDSVSQGEIDGGPKGASGTQPSVRSSRQRKNK</sequence>
<comment type="caution">
    <text evidence="3">The sequence shown here is derived from an EMBL/GenBank/DDBJ whole genome shotgun (WGS) entry which is preliminary data.</text>
</comment>
<evidence type="ECO:0008006" key="6">
    <source>
        <dbReference type="Google" id="ProtNLM"/>
    </source>
</evidence>
<accession>A0AAE1UAR6</accession>
<feature type="region of interest" description="Disordered" evidence="2">
    <location>
        <begin position="285"/>
        <end position="324"/>
    </location>
</feature>
<protein>
    <recommendedName>
        <fullName evidence="6">Endonuclease-reverse transcriptase</fullName>
    </recommendedName>
</protein>
<dbReference type="EMBL" id="JAWZYT010001169">
    <property type="protein sequence ID" value="KAK4314918.1"/>
    <property type="molecule type" value="Genomic_DNA"/>
</dbReference>
<dbReference type="InterPro" id="IPR004244">
    <property type="entry name" value="Transposase_22"/>
</dbReference>
<evidence type="ECO:0000256" key="1">
    <source>
        <dbReference type="SAM" id="Coils"/>
    </source>
</evidence>
<gene>
    <name evidence="4" type="ORF">Pmani_013831</name>
    <name evidence="3" type="ORF">Pmani_014636</name>
</gene>
<reference evidence="3" key="1">
    <citation type="submission" date="2023-11" db="EMBL/GenBank/DDBJ databases">
        <title>Genome assemblies of two species of porcelain crab, Petrolisthes cinctipes and Petrolisthes manimaculis (Anomura: Porcellanidae).</title>
        <authorList>
            <person name="Angst P."/>
        </authorList>
    </citation>
    <scope>NUCLEOTIDE SEQUENCE</scope>
    <source>
        <strain evidence="3">PB745_02</strain>
        <tissue evidence="3">Gill</tissue>
    </source>
</reference>